<name>A0A0K2U9I6_LEPSM</name>
<proteinExistence type="predicted"/>
<reference evidence="1" key="1">
    <citation type="submission" date="2014-05" db="EMBL/GenBank/DDBJ databases">
        <authorList>
            <person name="Chronopoulou M."/>
        </authorList>
    </citation>
    <scope>NUCLEOTIDE SEQUENCE</scope>
    <source>
        <tissue evidence="1">Whole organism</tissue>
    </source>
</reference>
<evidence type="ECO:0000313" key="1">
    <source>
        <dbReference type="EMBL" id="CDW34888.1"/>
    </source>
</evidence>
<accession>A0A0K2U9I6</accession>
<sequence length="29" mass="3064">MQVLTVTLFVPKSLTMGLKVLGGSSLIMV</sequence>
<organism evidence="1">
    <name type="scientific">Lepeophtheirus salmonis</name>
    <name type="common">Salmon louse</name>
    <name type="synonym">Caligus salmonis</name>
    <dbReference type="NCBI Taxonomy" id="72036"/>
    <lineage>
        <taxon>Eukaryota</taxon>
        <taxon>Metazoa</taxon>
        <taxon>Ecdysozoa</taxon>
        <taxon>Arthropoda</taxon>
        <taxon>Crustacea</taxon>
        <taxon>Multicrustacea</taxon>
        <taxon>Hexanauplia</taxon>
        <taxon>Copepoda</taxon>
        <taxon>Siphonostomatoida</taxon>
        <taxon>Caligidae</taxon>
        <taxon>Lepeophtheirus</taxon>
    </lineage>
</organism>
<protein>
    <submittedName>
        <fullName evidence="1">Uncharacterized protein</fullName>
    </submittedName>
</protein>
<dbReference type="EMBL" id="HACA01017527">
    <property type="protein sequence ID" value="CDW34888.1"/>
    <property type="molecule type" value="Transcribed_RNA"/>
</dbReference>
<dbReference type="EMBL" id="HACA01017526">
    <property type="protein sequence ID" value="CDW34887.1"/>
    <property type="molecule type" value="Transcribed_RNA"/>
</dbReference>
<dbReference type="AlphaFoldDB" id="A0A0K2U9I6"/>